<keyword evidence="1" id="KW-1188">Viral release from host cell</keyword>
<organism evidence="3 4">
    <name type="scientific">Roseburia intestinalis</name>
    <dbReference type="NCBI Taxonomy" id="166486"/>
    <lineage>
        <taxon>Bacteria</taxon>
        <taxon>Bacillati</taxon>
        <taxon>Bacillota</taxon>
        <taxon>Clostridia</taxon>
        <taxon>Lachnospirales</taxon>
        <taxon>Lachnospiraceae</taxon>
        <taxon>Roseburia</taxon>
    </lineage>
</organism>
<evidence type="ECO:0000313" key="4">
    <source>
        <dbReference type="Proteomes" id="UP000478483"/>
    </source>
</evidence>
<gene>
    <name evidence="3" type="ORF">GMD50_16795</name>
</gene>
<proteinExistence type="predicted"/>
<dbReference type="InterPro" id="IPR035421">
    <property type="entry name" value="Terminase_6C"/>
</dbReference>
<dbReference type="Proteomes" id="UP000478483">
    <property type="component" value="Unassembled WGS sequence"/>
</dbReference>
<dbReference type="InterPro" id="IPR006437">
    <property type="entry name" value="Phage_terminase_lsu"/>
</dbReference>
<protein>
    <submittedName>
        <fullName evidence="3">PBSX family phage terminase large subunit</fullName>
    </submittedName>
</protein>
<dbReference type="Gene3D" id="3.30.420.280">
    <property type="match status" value="1"/>
</dbReference>
<name>A0A6L6L9A4_9FIRM</name>
<comment type="caution">
    <text evidence="3">The sequence shown here is derived from an EMBL/GenBank/DDBJ whole genome shotgun (WGS) entry which is preliminary data.</text>
</comment>
<evidence type="ECO:0000313" key="3">
    <source>
        <dbReference type="EMBL" id="MTR86665.1"/>
    </source>
</evidence>
<dbReference type="AlphaFoldDB" id="A0A6L6L9A4"/>
<accession>A0A6L6L9A4</accession>
<dbReference type="Pfam" id="PF03237">
    <property type="entry name" value="Terminase_6N"/>
    <property type="match status" value="1"/>
</dbReference>
<evidence type="ECO:0000256" key="1">
    <source>
        <dbReference type="ARBA" id="ARBA00022612"/>
    </source>
</evidence>
<feature type="domain" description="Terminase large subunit gp17-like C-terminal" evidence="2">
    <location>
        <begin position="253"/>
        <end position="390"/>
    </location>
</feature>
<dbReference type="InterPro" id="IPR027417">
    <property type="entry name" value="P-loop_NTPase"/>
</dbReference>
<evidence type="ECO:0000259" key="2">
    <source>
        <dbReference type="Pfam" id="PF17289"/>
    </source>
</evidence>
<dbReference type="EMBL" id="WNAJ01000026">
    <property type="protein sequence ID" value="MTR86665.1"/>
    <property type="molecule type" value="Genomic_DNA"/>
</dbReference>
<dbReference type="InterPro" id="IPR052380">
    <property type="entry name" value="Viral_DNA_packaging_terminase"/>
</dbReference>
<dbReference type="NCBIfam" id="TIGR01547">
    <property type="entry name" value="phage_term_2"/>
    <property type="match status" value="1"/>
</dbReference>
<sequence>MLSDLYTPKQLDTFRFAVNNDYFMLINHGAKRTGKTVLDNDLFLYELRRIKKIAAVQGVENPQYILAGADLGALNRNVLIELSNKYGIEFHFDKFNRFKLFGVQVCCFGHSKINDLGRIRGMTAYGAYINEGTMAKQEVFDEIKSRCSGNGARMLIDTNPDNPEHWLKKDFIDKADGKTIKAVQYRLDDNTFLSERYKQNMKETTPSGMFYDRNIEGMWVMGEGAVYRDFNAKIHYISRAELQKINFVKYIAGVDWGYEHFGAIVLIGKDDQGSYYLIREVARQFEEIDFWLEQAQAIKAEYGNITFYCDSARPEYVKKFKKNGLRAVNANKAVLSGIERVAQLYKQNKLRIVDDVDRFRDEIYMYVWNEKTGEPVKQFDDVQDAIRYAIYTDENRGGVSILK</sequence>
<dbReference type="Gene3D" id="3.40.50.300">
    <property type="entry name" value="P-loop containing nucleotide triphosphate hydrolases"/>
    <property type="match status" value="1"/>
</dbReference>
<dbReference type="RefSeq" id="WP_155219858.1">
    <property type="nucleotide sequence ID" value="NZ_WNAJ01000026.1"/>
</dbReference>
<dbReference type="Pfam" id="PF17289">
    <property type="entry name" value="Terminase_6C"/>
    <property type="match status" value="1"/>
</dbReference>
<dbReference type="PANTHER" id="PTHR39184">
    <property type="match status" value="1"/>
</dbReference>
<reference evidence="3 4" key="1">
    <citation type="journal article" date="2019" name="Nat. Med.">
        <title>A library of human gut bacterial isolates paired with longitudinal multiomics data enables mechanistic microbiome research.</title>
        <authorList>
            <person name="Poyet M."/>
            <person name="Groussin M."/>
            <person name="Gibbons S.M."/>
            <person name="Avila-Pacheco J."/>
            <person name="Jiang X."/>
            <person name="Kearney S.M."/>
            <person name="Perrotta A.R."/>
            <person name="Berdy B."/>
            <person name="Zhao S."/>
            <person name="Lieberman T.D."/>
            <person name="Swanson P.K."/>
            <person name="Smith M."/>
            <person name="Roesemann S."/>
            <person name="Alexander J.E."/>
            <person name="Rich S.A."/>
            <person name="Livny J."/>
            <person name="Vlamakis H."/>
            <person name="Clish C."/>
            <person name="Bullock K."/>
            <person name="Deik A."/>
            <person name="Scott J."/>
            <person name="Pierce K.A."/>
            <person name="Xavier R.J."/>
            <person name="Alm E.J."/>
        </authorList>
    </citation>
    <scope>NUCLEOTIDE SEQUENCE [LARGE SCALE GENOMIC DNA]</scope>
    <source>
        <strain evidence="3 4">BIOML-A1</strain>
    </source>
</reference>
<dbReference type="PANTHER" id="PTHR39184:SF1">
    <property type="entry name" value="PBSX PHAGE TERMINASE LARGE SUBUNIT"/>
    <property type="match status" value="1"/>
</dbReference>